<name>A0A7X2LXK1_9BURK</name>
<dbReference type="AlphaFoldDB" id="A0A7X2LXK1"/>
<dbReference type="EMBL" id="WKJJ01000030">
    <property type="protein sequence ID" value="MRV76292.1"/>
    <property type="molecule type" value="Genomic_DNA"/>
</dbReference>
<sequence>MTQPPLYPVCLSLVPPRAPSRARRRFDRTMRKLYRITLLAAQWTDQRASVRKVAAWELQPLTREYHRCLKQLALRFDAVHADSALDDLQRIKLAWLICAFAEQVLALEDDAGMVALLDKHDVSRWEEDIAWDDEDVFAASGVTHIPAPASPAFPVKPPPEIDHAQTLWMLREIWHDKAGLDRMDDTELDTYCSLVRRELQAVSAVLFSQLLPLSEEWELPLDDITPAGAIHYLRQDGREVKAAMDVAMRQLEAFNDIGTLKARLDAYELPDDPNGAEGDWFFAMERAPDWNRLYWECLGETTPVS</sequence>
<gene>
    <name evidence="1" type="ORF">GJ700_31740</name>
</gene>
<keyword evidence="2" id="KW-1185">Reference proteome</keyword>
<proteinExistence type="predicted"/>
<dbReference type="Proteomes" id="UP000446768">
    <property type="component" value="Unassembled WGS sequence"/>
</dbReference>
<comment type="caution">
    <text evidence="1">The sequence shown here is derived from an EMBL/GenBank/DDBJ whole genome shotgun (WGS) entry which is preliminary data.</text>
</comment>
<accession>A0A7X2LXK1</accession>
<evidence type="ECO:0008006" key="3">
    <source>
        <dbReference type="Google" id="ProtNLM"/>
    </source>
</evidence>
<organism evidence="1 2">
    <name type="scientific">Pseudoduganella rivuli</name>
    <dbReference type="NCBI Taxonomy" id="2666085"/>
    <lineage>
        <taxon>Bacteria</taxon>
        <taxon>Pseudomonadati</taxon>
        <taxon>Pseudomonadota</taxon>
        <taxon>Betaproteobacteria</taxon>
        <taxon>Burkholderiales</taxon>
        <taxon>Oxalobacteraceae</taxon>
        <taxon>Telluria group</taxon>
        <taxon>Pseudoduganella</taxon>
    </lineage>
</organism>
<evidence type="ECO:0000313" key="1">
    <source>
        <dbReference type="EMBL" id="MRV76292.1"/>
    </source>
</evidence>
<protein>
    <recommendedName>
        <fullName evidence="3">DUF4272 domain-containing protein</fullName>
    </recommendedName>
</protein>
<dbReference type="RefSeq" id="WP_154381665.1">
    <property type="nucleotide sequence ID" value="NZ_WKJJ01000030.1"/>
</dbReference>
<reference evidence="1 2" key="1">
    <citation type="submission" date="2019-11" db="EMBL/GenBank/DDBJ databases">
        <title>Novel species isolated from a subtropical stream in China.</title>
        <authorList>
            <person name="Lu H."/>
        </authorList>
    </citation>
    <scope>NUCLEOTIDE SEQUENCE [LARGE SCALE GENOMIC DNA]</scope>
    <source>
        <strain evidence="1 2">FT92W</strain>
    </source>
</reference>
<evidence type="ECO:0000313" key="2">
    <source>
        <dbReference type="Proteomes" id="UP000446768"/>
    </source>
</evidence>